<comment type="catalytic activity">
    <reaction evidence="4">
        <text>chorismate = 4-hydroxybenzoate + pyruvate</text>
        <dbReference type="Rhea" id="RHEA:16505"/>
        <dbReference type="ChEBI" id="CHEBI:15361"/>
        <dbReference type="ChEBI" id="CHEBI:17879"/>
        <dbReference type="ChEBI" id="CHEBI:29748"/>
        <dbReference type="EC" id="4.1.3.40"/>
    </reaction>
</comment>
<evidence type="ECO:0000313" key="6">
    <source>
        <dbReference type="Proteomes" id="UP001168380"/>
    </source>
</evidence>
<evidence type="ECO:0000256" key="1">
    <source>
        <dbReference type="ARBA" id="ARBA00022490"/>
    </source>
</evidence>
<evidence type="ECO:0000313" key="5">
    <source>
        <dbReference type="EMBL" id="MDO3381381.1"/>
    </source>
</evidence>
<keyword evidence="1 4" id="KW-0963">Cytoplasm</keyword>
<protein>
    <recommendedName>
        <fullName evidence="4">Probable chorismate pyruvate-lyase</fullName>
        <shortName evidence="4">CL</shortName>
        <shortName evidence="4">CPL</shortName>
        <ecNumber evidence="4">4.1.3.40</ecNumber>
    </recommendedName>
</protein>
<keyword evidence="3 4" id="KW-0456">Lyase</keyword>
<organism evidence="5 6">
    <name type="scientific">Gilvimarinus algae</name>
    <dbReference type="NCBI Taxonomy" id="3058037"/>
    <lineage>
        <taxon>Bacteria</taxon>
        <taxon>Pseudomonadati</taxon>
        <taxon>Pseudomonadota</taxon>
        <taxon>Gammaproteobacteria</taxon>
        <taxon>Cellvibrionales</taxon>
        <taxon>Cellvibrionaceae</taxon>
        <taxon>Gilvimarinus</taxon>
    </lineage>
</organism>
<accession>A0ABT8TBQ2</accession>
<comment type="similarity">
    <text evidence="4">Belongs to the UbiC family.</text>
</comment>
<dbReference type="InterPro" id="IPR007440">
    <property type="entry name" value="Chorismate--pyruvate_lyase"/>
</dbReference>
<dbReference type="SUPFAM" id="SSF64288">
    <property type="entry name" value="Chorismate lyase-like"/>
    <property type="match status" value="1"/>
</dbReference>
<comment type="pathway">
    <text evidence="4">Cofactor biosynthesis; ubiquinone biosynthesis.</text>
</comment>
<dbReference type="PANTHER" id="PTHR38683">
    <property type="entry name" value="CHORISMATE PYRUVATE-LYASE"/>
    <property type="match status" value="1"/>
</dbReference>
<evidence type="ECO:0000256" key="4">
    <source>
        <dbReference type="HAMAP-Rule" id="MF_01632"/>
    </source>
</evidence>
<feature type="binding site" evidence="4">
    <location>
        <position position="126"/>
    </location>
    <ligand>
        <name>substrate</name>
    </ligand>
</feature>
<dbReference type="InterPro" id="IPR028978">
    <property type="entry name" value="Chorismate_lyase_/UTRA_dom_sf"/>
</dbReference>
<keyword evidence="6" id="KW-1185">Reference proteome</keyword>
<reference evidence="5" key="1">
    <citation type="submission" date="2023-07" db="EMBL/GenBank/DDBJ databases">
        <title>Gilvimarinus algae sp. nov., isolated from the surface of Kelp.</title>
        <authorList>
            <person name="Sun Y.Y."/>
            <person name="Gong Y."/>
            <person name="Du Z.J."/>
        </authorList>
    </citation>
    <scope>NUCLEOTIDE SEQUENCE</scope>
    <source>
        <strain evidence="5">SDUM040014</strain>
    </source>
</reference>
<comment type="caution">
    <text evidence="5">The sequence shown here is derived from an EMBL/GenBank/DDBJ whole genome shotgun (WGS) entry which is preliminary data.</text>
</comment>
<dbReference type="Pfam" id="PF04345">
    <property type="entry name" value="Chor_lyase"/>
    <property type="match status" value="1"/>
</dbReference>
<proteinExistence type="inferred from homology"/>
<comment type="function">
    <text evidence="4">Removes the pyruvyl group from chorismate, with concomitant aromatization of the ring, to provide 4-hydroxybenzoate (4HB) for the ubiquinone pathway.</text>
</comment>
<comment type="subcellular location">
    <subcellularLocation>
        <location evidence="4">Cytoplasm</location>
    </subcellularLocation>
</comment>
<name>A0ABT8TBQ2_9GAMM</name>
<keyword evidence="4" id="KW-0670">Pyruvate</keyword>
<dbReference type="Proteomes" id="UP001168380">
    <property type="component" value="Unassembled WGS sequence"/>
</dbReference>
<dbReference type="RefSeq" id="WP_302711520.1">
    <property type="nucleotide sequence ID" value="NZ_JAULRT010000035.1"/>
</dbReference>
<feature type="binding site" evidence="4">
    <location>
        <position position="87"/>
    </location>
    <ligand>
        <name>substrate</name>
    </ligand>
</feature>
<dbReference type="GO" id="GO:0008813">
    <property type="term" value="F:chorismate lyase activity"/>
    <property type="evidence" value="ECO:0007669"/>
    <property type="project" value="UniProtKB-EC"/>
</dbReference>
<keyword evidence="2 4" id="KW-0831">Ubiquinone biosynthesis</keyword>
<evidence type="ECO:0000256" key="2">
    <source>
        <dbReference type="ARBA" id="ARBA00022688"/>
    </source>
</evidence>
<evidence type="ECO:0000256" key="3">
    <source>
        <dbReference type="ARBA" id="ARBA00023239"/>
    </source>
</evidence>
<sequence>MPPATATPIHSPFLRRGYGLWRPANKAQALPGPLRGWLLDPGSLTAKLRQLSGGHLSVQILRQAWGRPQLSEARELGVPTSRRCLIREVVLRGPANEAWVFARSLFPASSLTGELRHLRQLDNRPLGGYLFSHPDLGRSPMAIAELASPSVVPAKLQKGQTLWGRRSVFTLKGKPLLVSEIFLPTFAPNDQGH</sequence>
<dbReference type="EC" id="4.1.3.40" evidence="4"/>
<dbReference type="HAMAP" id="MF_01632">
    <property type="entry name" value="UbiC"/>
    <property type="match status" value="1"/>
</dbReference>
<comment type="caution">
    <text evidence="4">Lacks conserved residue(s) required for the propagation of feature annotation.</text>
</comment>
<dbReference type="Gene3D" id="3.40.1410.10">
    <property type="entry name" value="Chorismate lyase-like"/>
    <property type="match status" value="1"/>
</dbReference>
<dbReference type="PANTHER" id="PTHR38683:SF1">
    <property type="entry name" value="CHORISMATE PYRUVATE-LYASE"/>
    <property type="match status" value="1"/>
</dbReference>
<feature type="binding site" evidence="4">
    <location>
        <position position="180"/>
    </location>
    <ligand>
        <name>substrate</name>
    </ligand>
</feature>
<gene>
    <name evidence="4" type="primary">ubiC</name>
    <name evidence="5" type="ORF">QWI16_04295</name>
</gene>
<dbReference type="EMBL" id="JAULRT010000035">
    <property type="protein sequence ID" value="MDO3381381.1"/>
    <property type="molecule type" value="Genomic_DNA"/>
</dbReference>